<proteinExistence type="predicted"/>
<organism evidence="2 3">
    <name type="scientific">Pseudolactococcus chungangensis CAU 28 = DSM 22330</name>
    <dbReference type="NCBI Taxonomy" id="1122154"/>
    <lineage>
        <taxon>Bacteria</taxon>
        <taxon>Bacillati</taxon>
        <taxon>Bacillota</taxon>
        <taxon>Bacilli</taxon>
        <taxon>Lactobacillales</taxon>
        <taxon>Streptococcaceae</taxon>
        <taxon>Pseudolactococcus</taxon>
    </lineage>
</organism>
<reference evidence="1 4" key="1">
    <citation type="submission" date="2014-12" db="EMBL/GenBank/DDBJ databases">
        <title>Draft genome sequences of 10 type strains of Lactococcus.</title>
        <authorList>
            <person name="Sun Z."/>
            <person name="Zhong Z."/>
            <person name="Liu W."/>
            <person name="Zhang W."/>
            <person name="Zhang H."/>
        </authorList>
    </citation>
    <scope>NUCLEOTIDE SEQUENCE [LARGE SCALE GENOMIC DNA]</scope>
    <source>
        <strain evidence="1 4">DSM 22330</strain>
    </source>
</reference>
<accession>A0A1K2H752</accession>
<sequence length="176" mass="19963">MIIDLDTAHNFKVDVTQEELDGLEEAIRAYTNNNFQVRNVRLEDVVFTSSSITSPDSTLGFKKGNTIQVSNDKYNNGLYFIEAVEDNGLTFETDSFIPHKATDTLVTLVKYPADILFGVQKLLKYSAKMDDKIGVKSESISRMSKTYYDVNATENIEGYPAALMTFLNKYKKLRWS</sequence>
<name>A0A1K2H752_9LACT</name>
<keyword evidence="4" id="KW-1185">Reference proteome</keyword>
<dbReference type="EMBL" id="FPKS01000002">
    <property type="protein sequence ID" value="SFZ71774.1"/>
    <property type="molecule type" value="Genomic_DNA"/>
</dbReference>
<evidence type="ECO:0000313" key="1">
    <source>
        <dbReference type="EMBL" id="PCS04628.1"/>
    </source>
</evidence>
<dbReference type="EMBL" id="JXJT01000002">
    <property type="protein sequence ID" value="PCS04628.1"/>
    <property type="molecule type" value="Genomic_DNA"/>
</dbReference>
<dbReference type="STRING" id="1122154.SAMN02746068_00486"/>
<dbReference type="OrthoDB" id="2045334at2"/>
<dbReference type="RefSeq" id="WP_031366598.1">
    <property type="nucleotide sequence ID" value="NZ_FPKS01000002.1"/>
</dbReference>
<evidence type="ECO:0000313" key="4">
    <source>
        <dbReference type="Proteomes" id="UP000218979"/>
    </source>
</evidence>
<dbReference type="AlphaFoldDB" id="A0A1K2H752"/>
<evidence type="ECO:0000313" key="2">
    <source>
        <dbReference type="EMBL" id="SFZ71774.1"/>
    </source>
</evidence>
<protein>
    <submittedName>
        <fullName evidence="2">Uncharacterized protein</fullName>
    </submittedName>
</protein>
<evidence type="ECO:0000313" key="3">
    <source>
        <dbReference type="Proteomes" id="UP000185655"/>
    </source>
</evidence>
<dbReference type="InterPro" id="IPR053746">
    <property type="entry name" value="Viral_HT_Connector_Assembly"/>
</dbReference>
<reference evidence="2 3" key="2">
    <citation type="submission" date="2016-11" db="EMBL/GenBank/DDBJ databases">
        <authorList>
            <person name="Jaros S."/>
            <person name="Januszkiewicz K."/>
            <person name="Wedrychowicz H."/>
        </authorList>
    </citation>
    <scope>NUCLEOTIDE SEQUENCE [LARGE SCALE GENOMIC DNA]</scope>
    <source>
        <strain evidence="2 3">DSM 22330</strain>
    </source>
</reference>
<dbReference type="Gene3D" id="1.10.246.150">
    <property type="match status" value="1"/>
</dbReference>
<dbReference type="Proteomes" id="UP000218979">
    <property type="component" value="Unassembled WGS sequence"/>
</dbReference>
<dbReference type="Proteomes" id="UP000185655">
    <property type="component" value="Unassembled WGS sequence"/>
</dbReference>
<gene>
    <name evidence="1" type="ORF">RR45_GL000943</name>
    <name evidence="2" type="ORF">SAMN02746068_00486</name>
</gene>